<accession>A0A1H9ZAX2</accession>
<dbReference type="PIRSF" id="PIRSF003230">
    <property type="entry name" value="YbgC"/>
    <property type="match status" value="1"/>
</dbReference>
<dbReference type="InterPro" id="IPR050563">
    <property type="entry name" value="4-hydroxybenzoyl-CoA_TE"/>
</dbReference>
<dbReference type="EMBL" id="FOHE01000002">
    <property type="protein sequence ID" value="SES78001.1"/>
    <property type="molecule type" value="Genomic_DNA"/>
</dbReference>
<evidence type="ECO:0000313" key="4">
    <source>
        <dbReference type="Proteomes" id="UP000198618"/>
    </source>
</evidence>
<name>A0A1H9ZAX2_9BACI</name>
<comment type="similarity">
    <text evidence="1">Belongs to the 4-hydroxybenzoyl-CoA thioesterase family.</text>
</comment>
<sequence length="141" mass="16483">MLKVETPIEVRYQETDQMGVVYHANYLIWFEIGRTKFIEELGFSYTEMEEKEIVSPVVDANLSFKHPIRYGDRPKIETWLEEYDGIRSVYGYKIVNQDGKTAVTGTTKHVIVKKDSFRPLSLRKKFPDWHEAYSAALEGDQ</sequence>
<dbReference type="PANTHER" id="PTHR31793:SF27">
    <property type="entry name" value="NOVEL THIOESTERASE SUPERFAMILY DOMAIN AND SAPOSIN A-TYPE DOMAIN CONTAINING PROTEIN (0610012H03RIK)"/>
    <property type="match status" value="1"/>
</dbReference>
<keyword evidence="2 3" id="KW-0378">Hydrolase</keyword>
<dbReference type="InterPro" id="IPR029069">
    <property type="entry name" value="HotDog_dom_sf"/>
</dbReference>
<keyword evidence="4" id="KW-1185">Reference proteome</keyword>
<dbReference type="Proteomes" id="UP000198618">
    <property type="component" value="Unassembled WGS sequence"/>
</dbReference>
<organism evidence="3 4">
    <name type="scientific">Oceanobacillus limi</name>
    <dbReference type="NCBI Taxonomy" id="930131"/>
    <lineage>
        <taxon>Bacteria</taxon>
        <taxon>Bacillati</taxon>
        <taxon>Bacillota</taxon>
        <taxon>Bacilli</taxon>
        <taxon>Bacillales</taxon>
        <taxon>Bacillaceae</taxon>
        <taxon>Oceanobacillus</taxon>
    </lineage>
</organism>
<evidence type="ECO:0000313" key="3">
    <source>
        <dbReference type="EMBL" id="SES78001.1"/>
    </source>
</evidence>
<dbReference type="AlphaFoldDB" id="A0A1H9ZAX2"/>
<proteinExistence type="inferred from homology"/>
<dbReference type="CDD" id="cd00586">
    <property type="entry name" value="4HBT"/>
    <property type="match status" value="1"/>
</dbReference>
<dbReference type="SUPFAM" id="SSF54637">
    <property type="entry name" value="Thioesterase/thiol ester dehydrase-isomerase"/>
    <property type="match status" value="1"/>
</dbReference>
<dbReference type="Pfam" id="PF13279">
    <property type="entry name" value="4HBT_2"/>
    <property type="match status" value="1"/>
</dbReference>
<dbReference type="PANTHER" id="PTHR31793">
    <property type="entry name" value="4-HYDROXYBENZOYL-COA THIOESTERASE FAMILY MEMBER"/>
    <property type="match status" value="1"/>
</dbReference>
<evidence type="ECO:0000256" key="2">
    <source>
        <dbReference type="ARBA" id="ARBA00022801"/>
    </source>
</evidence>
<dbReference type="NCBIfam" id="TIGR00051">
    <property type="entry name" value="YbgC/FadM family acyl-CoA thioesterase"/>
    <property type="match status" value="1"/>
</dbReference>
<protein>
    <submittedName>
        <fullName evidence="3">Acyl-CoA thioester hydrolase</fullName>
    </submittedName>
</protein>
<dbReference type="OrthoDB" id="9800856at2"/>
<dbReference type="GO" id="GO:0047617">
    <property type="term" value="F:fatty acyl-CoA hydrolase activity"/>
    <property type="evidence" value="ECO:0007669"/>
    <property type="project" value="TreeGrafter"/>
</dbReference>
<gene>
    <name evidence="3" type="ORF">SAMN05216389_102147</name>
</gene>
<reference evidence="3 4" key="1">
    <citation type="submission" date="2016-10" db="EMBL/GenBank/DDBJ databases">
        <authorList>
            <person name="de Groot N.N."/>
        </authorList>
    </citation>
    <scope>NUCLEOTIDE SEQUENCE [LARGE SCALE GENOMIC DNA]</scope>
    <source>
        <strain evidence="3 4">IBRC-M 10780</strain>
    </source>
</reference>
<evidence type="ECO:0000256" key="1">
    <source>
        <dbReference type="ARBA" id="ARBA00005953"/>
    </source>
</evidence>
<dbReference type="Gene3D" id="3.10.129.10">
    <property type="entry name" value="Hotdog Thioesterase"/>
    <property type="match status" value="1"/>
</dbReference>
<dbReference type="RefSeq" id="WP_090866705.1">
    <property type="nucleotide sequence ID" value="NZ_FOHE01000002.1"/>
</dbReference>
<dbReference type="InterPro" id="IPR006684">
    <property type="entry name" value="YbgC/YbaW"/>
</dbReference>
<dbReference type="STRING" id="930131.SAMN05216389_102147"/>